<dbReference type="AlphaFoldDB" id="A0AAV4VK08"/>
<evidence type="ECO:0000313" key="3">
    <source>
        <dbReference type="Proteomes" id="UP001054945"/>
    </source>
</evidence>
<sequence>MKDHPRFGRRDCVNQSRKLEKEEKDPPPTPIVLKIPFNEVAVLNEVNQYSVSHLCGLKLILKSVVKSSEIGCMQIAPVRHRGTTASSLKLLKQSQVAEVYILKTRGVWHLLRKPTQRPSDASFRSSKAQTKVVKPSCLKTTKLLLLDWKSVLFFCMKNSGNMEVDFRLSKYISHVECFMDV</sequence>
<dbReference type="Proteomes" id="UP001054945">
    <property type="component" value="Unassembled WGS sequence"/>
</dbReference>
<proteinExistence type="predicted"/>
<dbReference type="EMBL" id="BPLR01014646">
    <property type="protein sequence ID" value="GIY70299.1"/>
    <property type="molecule type" value="Genomic_DNA"/>
</dbReference>
<gene>
    <name evidence="2" type="ORF">CEXT_496691</name>
</gene>
<protein>
    <submittedName>
        <fullName evidence="2">Uncharacterized protein</fullName>
    </submittedName>
</protein>
<evidence type="ECO:0000313" key="2">
    <source>
        <dbReference type="EMBL" id="GIY70299.1"/>
    </source>
</evidence>
<accession>A0AAV4VK08</accession>
<feature type="compositionally biased region" description="Basic and acidic residues" evidence="1">
    <location>
        <begin position="1"/>
        <end position="26"/>
    </location>
</feature>
<organism evidence="2 3">
    <name type="scientific">Caerostris extrusa</name>
    <name type="common">Bark spider</name>
    <name type="synonym">Caerostris bankana</name>
    <dbReference type="NCBI Taxonomy" id="172846"/>
    <lineage>
        <taxon>Eukaryota</taxon>
        <taxon>Metazoa</taxon>
        <taxon>Ecdysozoa</taxon>
        <taxon>Arthropoda</taxon>
        <taxon>Chelicerata</taxon>
        <taxon>Arachnida</taxon>
        <taxon>Araneae</taxon>
        <taxon>Araneomorphae</taxon>
        <taxon>Entelegynae</taxon>
        <taxon>Araneoidea</taxon>
        <taxon>Araneidae</taxon>
        <taxon>Caerostris</taxon>
    </lineage>
</organism>
<keyword evidence="3" id="KW-1185">Reference proteome</keyword>
<reference evidence="2 3" key="1">
    <citation type="submission" date="2021-06" db="EMBL/GenBank/DDBJ databases">
        <title>Caerostris extrusa draft genome.</title>
        <authorList>
            <person name="Kono N."/>
            <person name="Arakawa K."/>
        </authorList>
    </citation>
    <scope>NUCLEOTIDE SEQUENCE [LARGE SCALE GENOMIC DNA]</scope>
</reference>
<comment type="caution">
    <text evidence="2">The sequence shown here is derived from an EMBL/GenBank/DDBJ whole genome shotgun (WGS) entry which is preliminary data.</text>
</comment>
<feature type="region of interest" description="Disordered" evidence="1">
    <location>
        <begin position="1"/>
        <end position="28"/>
    </location>
</feature>
<name>A0AAV4VK08_CAEEX</name>
<evidence type="ECO:0000256" key="1">
    <source>
        <dbReference type="SAM" id="MobiDB-lite"/>
    </source>
</evidence>